<organism evidence="2 3">
    <name type="scientific">Vespula germanica</name>
    <name type="common">German yellow jacket</name>
    <name type="synonym">Paravespula germanica</name>
    <dbReference type="NCBI Taxonomy" id="30212"/>
    <lineage>
        <taxon>Eukaryota</taxon>
        <taxon>Metazoa</taxon>
        <taxon>Ecdysozoa</taxon>
        <taxon>Arthropoda</taxon>
        <taxon>Hexapoda</taxon>
        <taxon>Insecta</taxon>
        <taxon>Pterygota</taxon>
        <taxon>Neoptera</taxon>
        <taxon>Endopterygota</taxon>
        <taxon>Hymenoptera</taxon>
        <taxon>Apocrita</taxon>
        <taxon>Aculeata</taxon>
        <taxon>Vespoidea</taxon>
        <taxon>Vespidae</taxon>
        <taxon>Vespinae</taxon>
        <taxon>Vespula</taxon>
    </lineage>
</organism>
<accession>A0A834MPM2</accession>
<keyword evidence="3" id="KW-1185">Reference proteome</keyword>
<comment type="caution">
    <text evidence="2">The sequence shown here is derived from an EMBL/GenBank/DDBJ whole genome shotgun (WGS) entry which is preliminary data.</text>
</comment>
<feature type="compositionally biased region" description="Basic and acidic residues" evidence="1">
    <location>
        <begin position="49"/>
        <end position="68"/>
    </location>
</feature>
<evidence type="ECO:0000313" key="2">
    <source>
        <dbReference type="EMBL" id="KAF7379174.1"/>
    </source>
</evidence>
<proteinExistence type="predicted"/>
<feature type="compositionally biased region" description="Acidic residues" evidence="1">
    <location>
        <begin position="25"/>
        <end position="48"/>
    </location>
</feature>
<dbReference type="EMBL" id="JACSDZ010000025">
    <property type="protein sequence ID" value="KAF7379174.1"/>
    <property type="molecule type" value="Genomic_DNA"/>
</dbReference>
<dbReference type="Proteomes" id="UP000617340">
    <property type="component" value="Unassembled WGS sequence"/>
</dbReference>
<evidence type="ECO:0000313" key="3">
    <source>
        <dbReference type="Proteomes" id="UP000617340"/>
    </source>
</evidence>
<protein>
    <submittedName>
        <fullName evidence="2">Uncharacterized protein</fullName>
    </submittedName>
</protein>
<reference evidence="2" key="1">
    <citation type="journal article" date="2020" name="G3 (Bethesda)">
        <title>High-Quality Assemblies for Three Invasive Social Wasps from the &lt;i&gt;Vespula&lt;/i&gt; Genus.</title>
        <authorList>
            <person name="Harrop T.W.R."/>
            <person name="Guhlin J."/>
            <person name="McLaughlin G.M."/>
            <person name="Permina E."/>
            <person name="Stockwell P."/>
            <person name="Gilligan J."/>
            <person name="Le Lec M.F."/>
            <person name="Gruber M.A.M."/>
            <person name="Quinn O."/>
            <person name="Lovegrove M."/>
            <person name="Duncan E.J."/>
            <person name="Remnant E.J."/>
            <person name="Van Eeckhoven J."/>
            <person name="Graham B."/>
            <person name="Knapp R.A."/>
            <person name="Langford K.W."/>
            <person name="Kronenberg Z."/>
            <person name="Press M.O."/>
            <person name="Eacker S.M."/>
            <person name="Wilson-Rankin E.E."/>
            <person name="Purcell J."/>
            <person name="Lester P.J."/>
            <person name="Dearden P.K."/>
        </authorList>
    </citation>
    <scope>NUCLEOTIDE SEQUENCE</scope>
    <source>
        <strain evidence="2">Linc-1</strain>
    </source>
</reference>
<name>A0A834MPM2_VESGE</name>
<dbReference type="AlphaFoldDB" id="A0A834MPM2"/>
<evidence type="ECO:0000256" key="1">
    <source>
        <dbReference type="SAM" id="MobiDB-lite"/>
    </source>
</evidence>
<sequence>MRVGGVRGEGEGWNRDAACYSFPKEEEEEQEEEEEEAEEVEEEEEEGEDRLKDSRRAIHEPSTKERDR</sequence>
<gene>
    <name evidence="2" type="ORF">HZH68_017019</name>
</gene>
<feature type="region of interest" description="Disordered" evidence="1">
    <location>
        <begin position="1"/>
        <end position="68"/>
    </location>
</feature>